<comment type="caution">
    <text evidence="4">The sequence shown here is derived from an EMBL/GenBank/DDBJ whole genome shotgun (WGS) entry which is preliminary data.</text>
</comment>
<dbReference type="Gene3D" id="3.40.190.10">
    <property type="entry name" value="Periplasmic binding protein-like II"/>
    <property type="match status" value="2"/>
</dbReference>
<evidence type="ECO:0000313" key="4">
    <source>
        <dbReference type="EMBL" id="OLO11085.1"/>
    </source>
</evidence>
<name>A0A1Q8TBP5_9GAMM</name>
<keyword evidence="1 3" id="KW-0732">Signal</keyword>
<dbReference type="RefSeq" id="WP_075369517.1">
    <property type="nucleotide sequence ID" value="NZ_MSDQ01000027.1"/>
</dbReference>
<dbReference type="AlphaFoldDB" id="A0A1Q8TBP5"/>
<dbReference type="PANTHER" id="PTHR30006:SF25">
    <property type="entry name" value="PHOSPHOGLYCERATE TRANSPORT REGULATORY PROTEIN PGTC"/>
    <property type="match status" value="1"/>
</dbReference>
<dbReference type="STRING" id="223900.GCA_000821045_00405"/>
<accession>A0A1Q8TBP5</accession>
<reference evidence="4 5" key="1">
    <citation type="submission" date="2016-12" db="EMBL/GenBank/DDBJ databases">
        <title>Draft genome sequences of strains Salinicola socius SMB35, Salinicola sp. MH3R3-1 and Chromohalobacter sp. SMB17 from the Verkhnekamsk potash mining region of Russia.</title>
        <authorList>
            <person name="Mavrodi D.V."/>
            <person name="Olsson B.E."/>
            <person name="Korsakova E.S."/>
            <person name="Pyankova A."/>
            <person name="Mavrodi O.V."/>
            <person name="Plotnikova E.G."/>
        </authorList>
    </citation>
    <scope>NUCLEOTIDE SEQUENCE [LARGE SCALE GENOMIC DNA]</scope>
    <source>
        <strain evidence="4 5">SMB17</strain>
    </source>
</reference>
<organism evidence="4 5">
    <name type="scientific">Chromohalobacter japonicus</name>
    <dbReference type="NCBI Taxonomy" id="223900"/>
    <lineage>
        <taxon>Bacteria</taxon>
        <taxon>Pseudomonadati</taxon>
        <taxon>Pseudomonadota</taxon>
        <taxon>Gammaproteobacteria</taxon>
        <taxon>Oceanospirillales</taxon>
        <taxon>Halomonadaceae</taxon>
        <taxon>Chromohalobacter</taxon>
    </lineage>
</organism>
<dbReference type="SUPFAM" id="SSF53850">
    <property type="entry name" value="Periplasmic binding protein-like II"/>
    <property type="match status" value="1"/>
</dbReference>
<feature type="region of interest" description="Disordered" evidence="2">
    <location>
        <begin position="343"/>
        <end position="363"/>
    </location>
</feature>
<dbReference type="GO" id="GO:0030288">
    <property type="term" value="C:outer membrane-bounded periplasmic space"/>
    <property type="evidence" value="ECO:0007669"/>
    <property type="project" value="TreeGrafter"/>
</dbReference>
<evidence type="ECO:0000313" key="5">
    <source>
        <dbReference type="Proteomes" id="UP000186806"/>
    </source>
</evidence>
<sequence length="363" mass="41078">MSIRRVALVWLLGALAPSLAWADNPLIVEAALDREVAAPLLEAFEAAHPHIQLTFRDHSTLEVDARVADADDPPDVVISSAMPWQMSRVNEGYAQRLDSPAARAWPEWAKWRDEVFGFTFEPIVMAYRLDLSRHMMPPKTHADMHTLLTQHRETLRDKVTTYSPSRSGVGYSLFQQDARYTTRFWDLVAAMGAADTNLEANTRAMLEGLSDGRYWLGYNLLGSYAMVWAQSHPEVIVQVPQDYSLVMMRMAFIHRDAPHPAAARAFLDFLLGREGQRVIAGETPLFSVRSDVVGPYTAQRLRDQVGERLYPIPLNASLLAFVDPSRRTAFMDRWQREFRRLSHPAPAQGAAITEPRIDKSPKR</sequence>
<evidence type="ECO:0000256" key="1">
    <source>
        <dbReference type="ARBA" id="ARBA00022729"/>
    </source>
</evidence>
<feature type="chain" id="PRO_5012638445" evidence="3">
    <location>
        <begin position="23"/>
        <end position="363"/>
    </location>
</feature>
<keyword evidence="5" id="KW-1185">Reference proteome</keyword>
<evidence type="ECO:0000256" key="2">
    <source>
        <dbReference type="SAM" id="MobiDB-lite"/>
    </source>
</evidence>
<feature type="signal peptide" evidence="3">
    <location>
        <begin position="1"/>
        <end position="22"/>
    </location>
</feature>
<protein>
    <submittedName>
        <fullName evidence="4">ABC transporter substrate-binding protein</fullName>
    </submittedName>
</protein>
<dbReference type="EMBL" id="MSDQ01000027">
    <property type="protein sequence ID" value="OLO11085.1"/>
    <property type="molecule type" value="Genomic_DNA"/>
</dbReference>
<dbReference type="Pfam" id="PF13531">
    <property type="entry name" value="SBP_bac_11"/>
    <property type="match status" value="1"/>
</dbReference>
<dbReference type="Proteomes" id="UP000186806">
    <property type="component" value="Unassembled WGS sequence"/>
</dbReference>
<gene>
    <name evidence="4" type="ORF">BTW10_11470</name>
</gene>
<evidence type="ECO:0000256" key="3">
    <source>
        <dbReference type="SAM" id="SignalP"/>
    </source>
</evidence>
<dbReference type="PANTHER" id="PTHR30006">
    <property type="entry name" value="THIAMINE-BINDING PERIPLASMIC PROTEIN-RELATED"/>
    <property type="match status" value="1"/>
</dbReference>
<proteinExistence type="predicted"/>